<accession>A0A833V817</accession>
<keyword evidence="9" id="KW-1185">Reference proteome</keyword>
<feature type="transmembrane region" description="Helical" evidence="6">
    <location>
        <begin position="7"/>
        <end position="24"/>
    </location>
</feature>
<evidence type="ECO:0000313" key="8">
    <source>
        <dbReference type="EMBL" id="KAF3328197.1"/>
    </source>
</evidence>
<sequence>MAQDMRPYVVVVIIQVIYTGMFVLSKAALDEGLSPMVFLFYRQAVASAVLVPLTIGVKWRTSSKLSFMVLFKIFMLSLVGITVGLNVYHIGLKYTSETVASAAFNAIPVITFFLAFLLRMETLKIRTSHGIAKAIGVLFCLAGVVIIAFYVGFTIHPLNHHRLFQPKNGGQSASHSQGEWVKGTFLLFFANTAWSLWLVAQGLILKECPSKLLLTTLQCVFSTVQSFIVAIAFERDFTKWKMGFDVRLLAVVYCALCNAGISWYLQAWVLQVKGPVFVAMSNPLAIVFTVFAALIILGETIHFGSILGGILTVAGLYCVLWGKNKESKIINSSDENAKSRNMDQEVIVPIDERVVPVDERVVPIDEGVSPDHVSPQKL</sequence>
<feature type="transmembrane region" description="Helical" evidence="6">
    <location>
        <begin position="185"/>
        <end position="205"/>
    </location>
</feature>
<dbReference type="SUPFAM" id="SSF103481">
    <property type="entry name" value="Multidrug resistance efflux transporter EmrE"/>
    <property type="match status" value="2"/>
</dbReference>
<feature type="transmembrane region" description="Helical" evidence="6">
    <location>
        <begin position="277"/>
        <end position="297"/>
    </location>
</feature>
<dbReference type="OrthoDB" id="1718296at2759"/>
<feature type="transmembrane region" description="Helical" evidence="6">
    <location>
        <begin position="130"/>
        <end position="153"/>
    </location>
</feature>
<dbReference type="GO" id="GO:0016020">
    <property type="term" value="C:membrane"/>
    <property type="evidence" value="ECO:0007669"/>
    <property type="project" value="UniProtKB-SubCell"/>
</dbReference>
<dbReference type="EMBL" id="SWLB01000016">
    <property type="protein sequence ID" value="KAF3328197.1"/>
    <property type="molecule type" value="Genomic_DNA"/>
</dbReference>
<comment type="similarity">
    <text evidence="2 6">Belongs to the drug/metabolite transporter (DMT) superfamily. Plant drug/metabolite exporter (P-DME) (TC 2.A.7.4) family.</text>
</comment>
<evidence type="ECO:0000256" key="2">
    <source>
        <dbReference type="ARBA" id="ARBA00007635"/>
    </source>
</evidence>
<comment type="caution">
    <text evidence="8">The sequence shown here is derived from an EMBL/GenBank/DDBJ whole genome shotgun (WGS) entry which is preliminary data.</text>
</comment>
<proteinExistence type="inferred from homology"/>
<feature type="transmembrane region" description="Helical" evidence="6">
    <location>
        <begin position="303"/>
        <end position="322"/>
    </location>
</feature>
<evidence type="ECO:0000256" key="1">
    <source>
        <dbReference type="ARBA" id="ARBA00004141"/>
    </source>
</evidence>
<dbReference type="InterPro" id="IPR030184">
    <property type="entry name" value="WAT1-related"/>
</dbReference>
<feature type="domain" description="EamA" evidence="7">
    <location>
        <begin position="8"/>
        <end position="147"/>
    </location>
</feature>
<organism evidence="8 9">
    <name type="scientific">Carex littledalei</name>
    <dbReference type="NCBI Taxonomy" id="544730"/>
    <lineage>
        <taxon>Eukaryota</taxon>
        <taxon>Viridiplantae</taxon>
        <taxon>Streptophyta</taxon>
        <taxon>Embryophyta</taxon>
        <taxon>Tracheophyta</taxon>
        <taxon>Spermatophyta</taxon>
        <taxon>Magnoliopsida</taxon>
        <taxon>Liliopsida</taxon>
        <taxon>Poales</taxon>
        <taxon>Cyperaceae</taxon>
        <taxon>Cyperoideae</taxon>
        <taxon>Cariceae</taxon>
        <taxon>Carex</taxon>
        <taxon>Carex subgen. Euthyceras</taxon>
    </lineage>
</organism>
<reference evidence="8" key="1">
    <citation type="submission" date="2020-01" db="EMBL/GenBank/DDBJ databases">
        <title>Genome sequence of Kobresia littledalei, the first chromosome-level genome in the family Cyperaceae.</title>
        <authorList>
            <person name="Qu G."/>
        </authorList>
    </citation>
    <scope>NUCLEOTIDE SEQUENCE</scope>
    <source>
        <strain evidence="8">C.B.Clarke</strain>
        <tissue evidence="8">Leaf</tissue>
    </source>
</reference>
<feature type="transmembrane region" description="Helical" evidence="6">
    <location>
        <begin position="212"/>
        <end position="233"/>
    </location>
</feature>
<evidence type="ECO:0000256" key="3">
    <source>
        <dbReference type="ARBA" id="ARBA00022692"/>
    </source>
</evidence>
<keyword evidence="5 6" id="KW-0472">Membrane</keyword>
<gene>
    <name evidence="8" type="ORF">FCM35_KLT06803</name>
</gene>
<evidence type="ECO:0000256" key="5">
    <source>
        <dbReference type="ARBA" id="ARBA00023136"/>
    </source>
</evidence>
<feature type="transmembrane region" description="Helical" evidence="6">
    <location>
        <begin position="98"/>
        <end position="118"/>
    </location>
</feature>
<feature type="transmembrane region" description="Helical" evidence="6">
    <location>
        <begin position="248"/>
        <end position="265"/>
    </location>
</feature>
<dbReference type="GO" id="GO:0022857">
    <property type="term" value="F:transmembrane transporter activity"/>
    <property type="evidence" value="ECO:0007669"/>
    <property type="project" value="InterPro"/>
</dbReference>
<dbReference type="AlphaFoldDB" id="A0A833V817"/>
<dbReference type="Proteomes" id="UP000623129">
    <property type="component" value="Unassembled WGS sequence"/>
</dbReference>
<name>A0A833V817_9POAL</name>
<dbReference type="PANTHER" id="PTHR31218">
    <property type="entry name" value="WAT1-RELATED PROTEIN"/>
    <property type="match status" value="1"/>
</dbReference>
<evidence type="ECO:0000256" key="4">
    <source>
        <dbReference type="ARBA" id="ARBA00022989"/>
    </source>
</evidence>
<keyword evidence="4 6" id="KW-1133">Transmembrane helix</keyword>
<evidence type="ECO:0000313" key="9">
    <source>
        <dbReference type="Proteomes" id="UP000623129"/>
    </source>
</evidence>
<dbReference type="InterPro" id="IPR000620">
    <property type="entry name" value="EamA_dom"/>
</dbReference>
<feature type="transmembrane region" description="Helical" evidence="6">
    <location>
        <begin position="36"/>
        <end position="57"/>
    </location>
</feature>
<dbReference type="Pfam" id="PF00892">
    <property type="entry name" value="EamA"/>
    <property type="match status" value="2"/>
</dbReference>
<evidence type="ECO:0000256" key="6">
    <source>
        <dbReference type="RuleBase" id="RU363077"/>
    </source>
</evidence>
<comment type="subcellular location">
    <subcellularLocation>
        <location evidence="1 6">Membrane</location>
        <topology evidence="1 6">Multi-pass membrane protein</topology>
    </subcellularLocation>
</comment>
<dbReference type="InterPro" id="IPR037185">
    <property type="entry name" value="EmrE-like"/>
</dbReference>
<feature type="domain" description="EamA" evidence="7">
    <location>
        <begin position="182"/>
        <end position="320"/>
    </location>
</feature>
<keyword evidence="3 6" id="KW-0812">Transmembrane</keyword>
<protein>
    <recommendedName>
        <fullName evidence="6">WAT1-related protein</fullName>
    </recommendedName>
</protein>
<evidence type="ECO:0000259" key="7">
    <source>
        <dbReference type="Pfam" id="PF00892"/>
    </source>
</evidence>
<feature type="transmembrane region" description="Helical" evidence="6">
    <location>
        <begin position="69"/>
        <end position="92"/>
    </location>
</feature>